<dbReference type="RefSeq" id="WP_269975672.1">
    <property type="nucleotide sequence ID" value="NZ_CP114280.1"/>
</dbReference>
<reference evidence="1 2" key="1">
    <citation type="submission" date="2022-12" db="EMBL/GenBank/DDBJ databases">
        <title>Complete genome sequencing of Dickeya lacustris type strain LMG30899.</title>
        <authorList>
            <person name="Dobhal S."/>
            <person name="Arizala D."/>
            <person name="Arif M."/>
        </authorList>
    </citation>
    <scope>NUCLEOTIDE SEQUENCE [LARGE SCALE GENOMIC DNA]</scope>
    <source>
        <strain evidence="1 2">LMG30899</strain>
    </source>
</reference>
<keyword evidence="2" id="KW-1185">Reference proteome</keyword>
<dbReference type="EMBL" id="CP114280">
    <property type="protein sequence ID" value="WFN56236.1"/>
    <property type="molecule type" value="Genomic_DNA"/>
</dbReference>
<organism evidence="1 2">
    <name type="scientific">Dickeya lacustris</name>
    <dbReference type="NCBI Taxonomy" id="2259638"/>
    <lineage>
        <taxon>Bacteria</taxon>
        <taxon>Pseudomonadati</taxon>
        <taxon>Pseudomonadota</taxon>
        <taxon>Gammaproteobacteria</taxon>
        <taxon>Enterobacterales</taxon>
        <taxon>Pectobacteriaceae</taxon>
        <taxon>Dickeya</taxon>
    </lineage>
</organism>
<accession>A0ABY8G8E8</accession>
<proteinExistence type="predicted"/>
<name>A0ABY8G8E8_9GAMM</name>
<sequence>MTLISQANSVRLLHSATAIADGGLDNPTALTRYRNDCGLTA</sequence>
<gene>
    <name evidence="1" type="ORF">O1Q98_02690</name>
</gene>
<protein>
    <submittedName>
        <fullName evidence="1">Uncharacterized protein</fullName>
    </submittedName>
</protein>
<evidence type="ECO:0000313" key="1">
    <source>
        <dbReference type="EMBL" id="WFN56236.1"/>
    </source>
</evidence>
<dbReference type="Proteomes" id="UP001219630">
    <property type="component" value="Chromosome"/>
</dbReference>
<evidence type="ECO:0000313" key="2">
    <source>
        <dbReference type="Proteomes" id="UP001219630"/>
    </source>
</evidence>